<evidence type="ECO:0000313" key="9">
    <source>
        <dbReference type="Proteomes" id="UP000008144"/>
    </source>
</evidence>
<dbReference type="GeneID" id="100183426"/>
<dbReference type="GeneTree" id="ENSGT00730000112388"/>
<keyword evidence="6" id="KW-0479">Metal-binding</keyword>
<dbReference type="GO" id="GO:0003707">
    <property type="term" value="F:nuclear steroid receptor activity"/>
    <property type="evidence" value="ECO:0000318"/>
    <property type="project" value="GO_Central"/>
</dbReference>
<keyword evidence="3 7" id="KW-0812">Transmembrane</keyword>
<dbReference type="OrthoDB" id="535992at2759"/>
<dbReference type="PANTHER" id="PTHR20855:SF92">
    <property type="entry name" value="PROGESTIN AND ADIPOQ RECEPTOR FAMILY MEMBER 3-LIKE"/>
    <property type="match status" value="1"/>
</dbReference>
<dbReference type="Proteomes" id="UP000008144">
    <property type="component" value="Unassembled WGS sequence"/>
</dbReference>
<evidence type="ECO:0000256" key="5">
    <source>
        <dbReference type="ARBA" id="ARBA00023136"/>
    </source>
</evidence>
<feature type="transmembrane region" description="Helical" evidence="7">
    <location>
        <begin position="235"/>
        <end position="258"/>
    </location>
</feature>
<reference evidence="9" key="1">
    <citation type="journal article" date="2002" name="Science">
        <title>The draft genome of Ciona intestinalis: insights into chordate and vertebrate origins.</title>
        <authorList>
            <person name="Dehal P."/>
            <person name="Satou Y."/>
            <person name="Campbell R.K."/>
            <person name="Chapman J."/>
            <person name="Degnan B."/>
            <person name="De Tomaso A."/>
            <person name="Davidson B."/>
            <person name="Di Gregorio A."/>
            <person name="Gelpke M."/>
            <person name="Goodstein D.M."/>
            <person name="Harafuji N."/>
            <person name="Hastings K.E."/>
            <person name="Ho I."/>
            <person name="Hotta K."/>
            <person name="Huang W."/>
            <person name="Kawashima T."/>
            <person name="Lemaire P."/>
            <person name="Martinez D."/>
            <person name="Meinertzhagen I.A."/>
            <person name="Necula S."/>
            <person name="Nonaka M."/>
            <person name="Putnam N."/>
            <person name="Rash S."/>
            <person name="Saiga H."/>
            <person name="Satake M."/>
            <person name="Terry A."/>
            <person name="Yamada L."/>
            <person name="Wang H.G."/>
            <person name="Awazu S."/>
            <person name="Azumi K."/>
            <person name="Boore J."/>
            <person name="Branno M."/>
            <person name="Chin-Bow S."/>
            <person name="DeSantis R."/>
            <person name="Doyle S."/>
            <person name="Francino P."/>
            <person name="Keys D.N."/>
            <person name="Haga S."/>
            <person name="Hayashi H."/>
            <person name="Hino K."/>
            <person name="Imai K.S."/>
            <person name="Inaba K."/>
            <person name="Kano S."/>
            <person name="Kobayashi K."/>
            <person name="Kobayashi M."/>
            <person name="Lee B.I."/>
            <person name="Makabe K.W."/>
            <person name="Manohar C."/>
            <person name="Matassi G."/>
            <person name="Medina M."/>
            <person name="Mochizuki Y."/>
            <person name="Mount S."/>
            <person name="Morishita T."/>
            <person name="Miura S."/>
            <person name="Nakayama A."/>
            <person name="Nishizaka S."/>
            <person name="Nomoto H."/>
            <person name="Ohta F."/>
            <person name="Oishi K."/>
            <person name="Rigoutsos I."/>
            <person name="Sano M."/>
            <person name="Sasaki A."/>
            <person name="Sasakura Y."/>
            <person name="Shoguchi E."/>
            <person name="Shin-i T."/>
            <person name="Spagnuolo A."/>
            <person name="Stainier D."/>
            <person name="Suzuki M.M."/>
            <person name="Tassy O."/>
            <person name="Takatori N."/>
            <person name="Tokuoka M."/>
            <person name="Yagi K."/>
            <person name="Yoshizaki F."/>
            <person name="Wada S."/>
            <person name="Zhang C."/>
            <person name="Hyatt P.D."/>
            <person name="Larimer F."/>
            <person name="Detter C."/>
            <person name="Doggett N."/>
            <person name="Glavina T."/>
            <person name="Hawkins T."/>
            <person name="Richardson P."/>
            <person name="Lucas S."/>
            <person name="Kohara Y."/>
            <person name="Levine M."/>
            <person name="Satoh N."/>
            <person name="Rokhsar D.S."/>
        </authorList>
    </citation>
    <scope>NUCLEOTIDE SEQUENCE [LARGE SCALE GENOMIC DNA]</scope>
</reference>
<dbReference type="Pfam" id="PF03006">
    <property type="entry name" value="HlyIII"/>
    <property type="match status" value="1"/>
</dbReference>
<evidence type="ECO:0000256" key="6">
    <source>
        <dbReference type="PIRSR" id="PIRSR604254-1"/>
    </source>
</evidence>
<reference evidence="8" key="3">
    <citation type="submission" date="2025-09" db="UniProtKB">
        <authorList>
            <consortium name="Ensembl"/>
        </authorList>
    </citation>
    <scope>IDENTIFICATION</scope>
</reference>
<evidence type="ECO:0000256" key="3">
    <source>
        <dbReference type="ARBA" id="ARBA00022692"/>
    </source>
</evidence>
<dbReference type="InterPro" id="IPR004254">
    <property type="entry name" value="AdipoR/HlyIII-related"/>
</dbReference>
<feature type="binding site" evidence="6">
    <location>
        <position position="188"/>
    </location>
    <ligand>
        <name>Zn(2+)</name>
        <dbReference type="ChEBI" id="CHEBI:29105"/>
    </ligand>
</feature>
<comment type="similarity">
    <text evidence="2">Belongs to the ADIPOR family.</text>
</comment>
<dbReference type="RefSeq" id="XP_026693935.1">
    <property type="nucleotide sequence ID" value="XM_026838134.1"/>
</dbReference>
<feature type="transmembrane region" description="Helical" evidence="7">
    <location>
        <begin position="377"/>
        <end position="400"/>
    </location>
</feature>
<feature type="transmembrane region" description="Helical" evidence="7">
    <location>
        <begin position="168"/>
        <end position="190"/>
    </location>
</feature>
<feature type="transmembrane region" description="Helical" evidence="7">
    <location>
        <begin position="202"/>
        <end position="223"/>
    </location>
</feature>
<keyword evidence="6" id="KW-0862">Zinc</keyword>
<dbReference type="GO" id="GO:0005886">
    <property type="term" value="C:plasma membrane"/>
    <property type="evidence" value="ECO:0000318"/>
    <property type="project" value="GO_Central"/>
</dbReference>
<keyword evidence="4 7" id="KW-1133">Transmembrane helix</keyword>
<evidence type="ECO:0000313" key="8">
    <source>
        <dbReference type="Ensembl" id="ENSCINP00000028079.2"/>
    </source>
</evidence>
<feature type="binding site" evidence="6">
    <location>
        <position position="341"/>
    </location>
    <ligand>
        <name>Zn(2+)</name>
        <dbReference type="ChEBI" id="CHEBI:29105"/>
    </ligand>
</feature>
<dbReference type="AlphaFoldDB" id="F6VJ60"/>
<evidence type="ECO:0000256" key="1">
    <source>
        <dbReference type="ARBA" id="ARBA00004141"/>
    </source>
</evidence>
<reference evidence="8" key="2">
    <citation type="submission" date="2025-08" db="UniProtKB">
        <authorList>
            <consortium name="Ensembl"/>
        </authorList>
    </citation>
    <scope>IDENTIFICATION</scope>
</reference>
<feature type="transmembrane region" description="Helical" evidence="7">
    <location>
        <begin position="138"/>
        <end position="156"/>
    </location>
</feature>
<feature type="transmembrane region" description="Helical" evidence="7">
    <location>
        <begin position="270"/>
        <end position="288"/>
    </location>
</feature>
<dbReference type="Ensembl" id="ENSCINT00000028325.2">
    <property type="protein sequence ID" value="ENSCINP00000028079.2"/>
    <property type="gene ID" value="ENSCING00000016092.2"/>
</dbReference>
<dbReference type="RefSeq" id="XP_026693936.1">
    <property type="nucleotide sequence ID" value="XM_026838135.1"/>
</dbReference>
<organism evidence="8 9">
    <name type="scientific">Ciona intestinalis</name>
    <name type="common">Transparent sea squirt</name>
    <name type="synonym">Ascidia intestinalis</name>
    <dbReference type="NCBI Taxonomy" id="7719"/>
    <lineage>
        <taxon>Eukaryota</taxon>
        <taxon>Metazoa</taxon>
        <taxon>Chordata</taxon>
        <taxon>Tunicata</taxon>
        <taxon>Ascidiacea</taxon>
        <taxon>Phlebobranchia</taxon>
        <taxon>Cionidae</taxon>
        <taxon>Ciona</taxon>
    </lineage>
</organism>
<dbReference type="OMA" id="HRVVMCH"/>
<evidence type="ECO:0000256" key="2">
    <source>
        <dbReference type="ARBA" id="ARBA00007018"/>
    </source>
</evidence>
<keyword evidence="5 7" id="KW-0472">Membrane</keyword>
<protein>
    <submittedName>
        <fullName evidence="8">Membrane progestin receptor beta-like</fullName>
    </submittedName>
</protein>
<dbReference type="GO" id="GO:0048545">
    <property type="term" value="P:response to steroid hormone"/>
    <property type="evidence" value="ECO:0000318"/>
    <property type="project" value="GO_Central"/>
</dbReference>
<accession>F6VJ60</accession>
<comment type="subcellular location">
    <subcellularLocation>
        <location evidence="1">Membrane</location>
        <topology evidence="1">Multi-pass membrane protein</topology>
    </subcellularLocation>
</comment>
<feature type="binding site" evidence="6">
    <location>
        <position position="337"/>
    </location>
    <ligand>
        <name>Zn(2+)</name>
        <dbReference type="ChEBI" id="CHEBI:29105"/>
    </ligand>
</feature>
<dbReference type="PANTHER" id="PTHR20855">
    <property type="entry name" value="ADIPOR/PROGESTIN RECEPTOR-RELATED"/>
    <property type="match status" value="1"/>
</dbReference>
<gene>
    <name evidence="8" type="primary">LOC100183426</name>
</gene>
<proteinExistence type="inferred from homology"/>
<evidence type="ECO:0000256" key="7">
    <source>
        <dbReference type="SAM" id="Phobius"/>
    </source>
</evidence>
<accession>A0A1W3JGA3</accession>
<dbReference type="HOGENOM" id="CLU_639278_0_0_1"/>
<keyword evidence="9" id="KW-1185">Reference proteome</keyword>
<dbReference type="KEGG" id="cin:100183426"/>
<sequence length="429" mass="49807">MAYRNLYLSQYLPRSFQKVADDVSNVGVKQYLYQNYVTGNAENNNNPSLNSSNVIGRLSCVTSYFQNLVKSQREARNSEHDMNEGKMVDPDDYFHALKNSCNNVPQCCVEPYILKGYVLPHMPLRYYFKVLYIPNNELFNVWTHLFPCLFFISMLYQFNQSLNLFESWPVLIVTVSAILLTLCSSLAHLFHSRSSFQHCCWFMVDYFGITTFAYSSTVSHFFASSQLSYYNRIGWLNLLVFTLIACCGFLCMSFTQAGNRWQSVENARKMKLWSTVFGYLYGMLPIMHRYLINAENDHALYYHKLQFICMLLCPLFYTSDLPQKLWPGKFDIVGHSHQIFHVFAALSCYFEIVAIHMDVTDINGPWNALKHQNDFPTFELFCTCALALIVYCIILAIYIARSIHADFIEEIPACQCSDLNKNHQQKKVD</sequence>
<name>F6VJ60_CIOIN</name>
<dbReference type="InParanoid" id="F6VJ60"/>
<dbReference type="GO" id="GO:0046872">
    <property type="term" value="F:metal ion binding"/>
    <property type="evidence" value="ECO:0007669"/>
    <property type="project" value="UniProtKB-KW"/>
</dbReference>
<dbReference type="GO" id="GO:0005496">
    <property type="term" value="F:steroid binding"/>
    <property type="evidence" value="ECO:0000318"/>
    <property type="project" value="GO_Central"/>
</dbReference>
<dbReference type="STRING" id="7719.ENSCINP00000028079"/>
<evidence type="ECO:0000256" key="4">
    <source>
        <dbReference type="ARBA" id="ARBA00022989"/>
    </source>
</evidence>